<name>A0ABW6A763_9BACT</name>
<reference evidence="3" key="1">
    <citation type="journal article" date="2019" name="Int. J. Syst. Evol. Microbiol.">
        <title>The Global Catalogue of Microorganisms (GCM) 10K type strain sequencing project: providing services to taxonomists for standard genome sequencing and annotation.</title>
        <authorList>
            <consortium name="The Broad Institute Genomics Platform"/>
            <consortium name="The Broad Institute Genome Sequencing Center for Infectious Disease"/>
            <person name="Wu L."/>
            <person name="Ma J."/>
        </authorList>
    </citation>
    <scope>NUCLEOTIDE SEQUENCE [LARGE SCALE GENOMIC DNA]</scope>
    <source>
        <strain evidence="3">KCTC 23299</strain>
    </source>
</reference>
<keyword evidence="3" id="KW-1185">Reference proteome</keyword>
<dbReference type="EMBL" id="JBHUOZ010000003">
    <property type="protein sequence ID" value="MFD2920076.1"/>
    <property type="molecule type" value="Genomic_DNA"/>
</dbReference>
<organism evidence="2 3">
    <name type="scientific">Terrimonas rubra</name>
    <dbReference type="NCBI Taxonomy" id="1035890"/>
    <lineage>
        <taxon>Bacteria</taxon>
        <taxon>Pseudomonadati</taxon>
        <taxon>Bacteroidota</taxon>
        <taxon>Chitinophagia</taxon>
        <taxon>Chitinophagales</taxon>
        <taxon>Chitinophagaceae</taxon>
        <taxon>Terrimonas</taxon>
    </lineage>
</organism>
<proteinExistence type="predicted"/>
<evidence type="ECO:0000313" key="3">
    <source>
        <dbReference type="Proteomes" id="UP001597511"/>
    </source>
</evidence>
<gene>
    <name evidence="2" type="ORF">ACFS6H_10175</name>
</gene>
<comment type="caution">
    <text evidence="2">The sequence shown here is derived from an EMBL/GenBank/DDBJ whole genome shotgun (WGS) entry which is preliminary data.</text>
</comment>
<feature type="chain" id="PRO_5045144245" evidence="1">
    <location>
        <begin position="22"/>
        <end position="243"/>
    </location>
</feature>
<evidence type="ECO:0000256" key="1">
    <source>
        <dbReference type="SAM" id="SignalP"/>
    </source>
</evidence>
<keyword evidence="1" id="KW-0732">Signal</keyword>
<feature type="signal peptide" evidence="1">
    <location>
        <begin position="1"/>
        <end position="21"/>
    </location>
</feature>
<accession>A0ABW6A763</accession>
<protein>
    <submittedName>
        <fullName evidence="2">Uncharacterized protein</fullName>
    </submittedName>
</protein>
<dbReference type="RefSeq" id="WP_386097946.1">
    <property type="nucleotide sequence ID" value="NZ_JBHUOZ010000003.1"/>
</dbReference>
<sequence length="243" mass="27269">MNKICSLLFIALSVTCSNLYAQDTLPRFSVKNVGNNRIVVGWTNAFENISQISIQRSPDSLKNYKTILTVADPTTPQNGYVDTKAPNDKMFYRLYILLSGGTYLFSDAKRPVLDTSGKTVEDAVAAANPDVSTIFPGDTALVSPNTPGAVKPTGPPPYIPSKYVYTAVKDGNVQISLPGDDPSKYVIRFYTAEEELLFELKNLKEKSFKIEKSVFYKSGWYNFELIEDDKTIEKHKFFLRKEF</sequence>
<dbReference type="Proteomes" id="UP001597511">
    <property type="component" value="Unassembled WGS sequence"/>
</dbReference>
<evidence type="ECO:0000313" key="2">
    <source>
        <dbReference type="EMBL" id="MFD2920076.1"/>
    </source>
</evidence>